<gene>
    <name evidence="5" type="ORF">ECB94_20845</name>
</gene>
<sequence length="278" mass="32466">MKDKINLVTLPKGHPCQVVDCRMDSEEVFLEPHRHDYFEVIWCLDDSGSQRIDFVDYQSVKGRFFTIAPGQVHESNSLGSNVKMLIFSTDFFENRYRHQLMFDAIFSAHQNQHPYIDTQGRGATQLDAVFDLLLEEYQREDTDWDLIESLLTCFLRYLVRFSVDKTEAITVRDERISQVITLIETHYQSERNVAFYADKLSITSKRLNELSKAHLGKTITKLLHDRVLLEANRELIFSTKTVKAIALQLGFEDPAYFGRFYRTNMGESPAEFRRRTSK</sequence>
<dbReference type="GO" id="GO:0003700">
    <property type="term" value="F:DNA-binding transcription factor activity"/>
    <property type="evidence" value="ECO:0007669"/>
    <property type="project" value="InterPro"/>
</dbReference>
<evidence type="ECO:0000313" key="5">
    <source>
        <dbReference type="EMBL" id="AYV23732.1"/>
    </source>
</evidence>
<feature type="domain" description="HTH araC/xylS-type" evidence="4">
    <location>
        <begin position="177"/>
        <end position="275"/>
    </location>
</feature>
<proteinExistence type="predicted"/>
<dbReference type="RefSeq" id="WP_124941598.1">
    <property type="nucleotide sequence ID" value="NZ_CP033578.1"/>
</dbReference>
<protein>
    <submittedName>
        <fullName evidence="5">Helix-turn-helix domain-containing protein</fullName>
    </submittedName>
</protein>
<keyword evidence="2" id="KW-0238">DNA-binding</keyword>
<keyword evidence="1" id="KW-0805">Transcription regulation</keyword>
<dbReference type="InterPro" id="IPR009057">
    <property type="entry name" value="Homeodomain-like_sf"/>
</dbReference>
<dbReference type="InterPro" id="IPR037923">
    <property type="entry name" value="HTH-like"/>
</dbReference>
<dbReference type="InterPro" id="IPR018060">
    <property type="entry name" value="HTH_AraC"/>
</dbReference>
<dbReference type="PRINTS" id="PR00032">
    <property type="entry name" value="HTHARAC"/>
</dbReference>
<dbReference type="SMART" id="SM00342">
    <property type="entry name" value="HTH_ARAC"/>
    <property type="match status" value="1"/>
</dbReference>
<organism evidence="5 6">
    <name type="scientific">Vibrio mediterranei</name>
    <dbReference type="NCBI Taxonomy" id="689"/>
    <lineage>
        <taxon>Bacteria</taxon>
        <taxon>Pseudomonadati</taxon>
        <taxon>Pseudomonadota</taxon>
        <taxon>Gammaproteobacteria</taxon>
        <taxon>Vibrionales</taxon>
        <taxon>Vibrionaceae</taxon>
        <taxon>Vibrio</taxon>
    </lineage>
</organism>
<dbReference type="GO" id="GO:0043565">
    <property type="term" value="F:sequence-specific DNA binding"/>
    <property type="evidence" value="ECO:0007669"/>
    <property type="project" value="InterPro"/>
</dbReference>
<keyword evidence="3" id="KW-0804">Transcription</keyword>
<name>A0A3G4VJF7_9VIBR</name>
<dbReference type="PROSITE" id="PS01124">
    <property type="entry name" value="HTH_ARAC_FAMILY_2"/>
    <property type="match status" value="1"/>
</dbReference>
<dbReference type="EMBL" id="CP033578">
    <property type="protein sequence ID" value="AYV23732.1"/>
    <property type="molecule type" value="Genomic_DNA"/>
</dbReference>
<evidence type="ECO:0000256" key="2">
    <source>
        <dbReference type="ARBA" id="ARBA00023125"/>
    </source>
</evidence>
<dbReference type="Pfam" id="PF12833">
    <property type="entry name" value="HTH_18"/>
    <property type="match status" value="1"/>
</dbReference>
<dbReference type="InterPro" id="IPR020449">
    <property type="entry name" value="Tscrpt_reg_AraC-type_HTH"/>
</dbReference>
<dbReference type="SUPFAM" id="SSF46689">
    <property type="entry name" value="Homeodomain-like"/>
    <property type="match status" value="1"/>
</dbReference>
<dbReference type="PANTHER" id="PTHR43280">
    <property type="entry name" value="ARAC-FAMILY TRANSCRIPTIONAL REGULATOR"/>
    <property type="match status" value="1"/>
</dbReference>
<dbReference type="Gene3D" id="1.10.10.60">
    <property type="entry name" value="Homeodomain-like"/>
    <property type="match status" value="1"/>
</dbReference>
<dbReference type="AlphaFoldDB" id="A0A3G4VJF7"/>
<dbReference type="Proteomes" id="UP000279760">
    <property type="component" value="Chromosome 2"/>
</dbReference>
<accession>A0A3G4VJF7</accession>
<dbReference type="PANTHER" id="PTHR43280:SF32">
    <property type="entry name" value="TRANSCRIPTIONAL REGULATORY PROTEIN"/>
    <property type="match status" value="1"/>
</dbReference>
<evidence type="ECO:0000259" key="4">
    <source>
        <dbReference type="PROSITE" id="PS01124"/>
    </source>
</evidence>
<evidence type="ECO:0000256" key="1">
    <source>
        <dbReference type="ARBA" id="ARBA00023015"/>
    </source>
</evidence>
<dbReference type="SUPFAM" id="SSF51215">
    <property type="entry name" value="Regulatory protein AraC"/>
    <property type="match status" value="1"/>
</dbReference>
<evidence type="ECO:0000313" key="6">
    <source>
        <dbReference type="Proteomes" id="UP000279760"/>
    </source>
</evidence>
<reference evidence="5 6" key="1">
    <citation type="submission" date="2018-11" db="EMBL/GenBank/DDBJ databases">
        <title>Complete Genome Sequence of Vbrio mediterranei 117-T6: a Potential Pathogen Bacteria Isolated from the Conchocelis of Pyropia.</title>
        <authorList>
            <person name="Liu Q."/>
        </authorList>
    </citation>
    <scope>NUCLEOTIDE SEQUENCE [LARGE SCALE GENOMIC DNA]</scope>
    <source>
        <strain evidence="5 6">117-T6</strain>
    </source>
</reference>
<evidence type="ECO:0000256" key="3">
    <source>
        <dbReference type="ARBA" id="ARBA00023163"/>
    </source>
</evidence>